<dbReference type="KEGG" id="pbh:AAW51_2104"/>
<evidence type="ECO:0000313" key="1">
    <source>
        <dbReference type="EMBL" id="AKJ28795.1"/>
    </source>
</evidence>
<dbReference type="STRING" id="413882.AAW51_2104"/>
<proteinExistence type="predicted"/>
<dbReference type="EMBL" id="CP011371">
    <property type="protein sequence ID" value="AKJ28795.1"/>
    <property type="molecule type" value="Genomic_DNA"/>
</dbReference>
<gene>
    <name evidence="1" type="ORF">AAW51_2104</name>
</gene>
<sequence length="52" mass="5680">MYLLTILLCLALGFVLGLCFDSVAVRVLAIASPVMHLWRVVKGVASKLKGHR</sequence>
<dbReference type="AlphaFoldDB" id="A0A0G3BQL2"/>
<accession>A0A0G3BQL2</accession>
<dbReference type="RefSeq" id="WP_157359773.1">
    <property type="nucleotide sequence ID" value="NZ_CP011371.1"/>
</dbReference>
<organism evidence="1 2">
    <name type="scientific">Caldimonas brevitalea</name>
    <dbReference type="NCBI Taxonomy" id="413882"/>
    <lineage>
        <taxon>Bacteria</taxon>
        <taxon>Pseudomonadati</taxon>
        <taxon>Pseudomonadota</taxon>
        <taxon>Betaproteobacteria</taxon>
        <taxon>Burkholderiales</taxon>
        <taxon>Sphaerotilaceae</taxon>
        <taxon>Caldimonas</taxon>
    </lineage>
</organism>
<keyword evidence="2" id="KW-1185">Reference proteome</keyword>
<name>A0A0G3BQL2_9BURK</name>
<protein>
    <submittedName>
        <fullName evidence="1">Uncharacterized protein</fullName>
    </submittedName>
</protein>
<reference evidence="1 2" key="1">
    <citation type="submission" date="2015-05" db="EMBL/GenBank/DDBJ databases">
        <authorList>
            <person name="Tang B."/>
            <person name="Yu Y."/>
        </authorList>
    </citation>
    <scope>NUCLEOTIDE SEQUENCE [LARGE SCALE GENOMIC DNA]</scope>
    <source>
        <strain evidence="1 2">DSM 7029</strain>
    </source>
</reference>
<dbReference type="Proteomes" id="UP000035352">
    <property type="component" value="Chromosome"/>
</dbReference>
<evidence type="ECO:0000313" key="2">
    <source>
        <dbReference type="Proteomes" id="UP000035352"/>
    </source>
</evidence>